<gene>
    <name evidence="2" type="ORF">PROFUN_10114</name>
</gene>
<dbReference type="AlphaFoldDB" id="A0A2P6NEM9"/>
<proteinExistence type="predicted"/>
<evidence type="ECO:0000313" key="2">
    <source>
        <dbReference type="EMBL" id="PRP82414.1"/>
    </source>
</evidence>
<evidence type="ECO:0000256" key="1">
    <source>
        <dbReference type="SAM" id="MobiDB-lite"/>
    </source>
</evidence>
<comment type="caution">
    <text evidence="2">The sequence shown here is derived from an EMBL/GenBank/DDBJ whole genome shotgun (WGS) entry which is preliminary data.</text>
</comment>
<name>A0A2P6NEM9_9EUKA</name>
<dbReference type="EMBL" id="MDYQ01000103">
    <property type="protein sequence ID" value="PRP82414.1"/>
    <property type="molecule type" value="Genomic_DNA"/>
</dbReference>
<feature type="region of interest" description="Disordered" evidence="1">
    <location>
        <begin position="1"/>
        <end position="21"/>
    </location>
</feature>
<reference evidence="2 3" key="1">
    <citation type="journal article" date="2018" name="Genome Biol. Evol.">
        <title>Multiple Roots of Fruiting Body Formation in Amoebozoa.</title>
        <authorList>
            <person name="Hillmann F."/>
            <person name="Forbes G."/>
            <person name="Novohradska S."/>
            <person name="Ferling I."/>
            <person name="Riege K."/>
            <person name="Groth M."/>
            <person name="Westermann M."/>
            <person name="Marz M."/>
            <person name="Spaller T."/>
            <person name="Winckler T."/>
            <person name="Schaap P."/>
            <person name="Glockner G."/>
        </authorList>
    </citation>
    <scope>NUCLEOTIDE SEQUENCE [LARGE SCALE GENOMIC DNA]</scope>
    <source>
        <strain evidence="2 3">Jena</strain>
    </source>
</reference>
<organism evidence="2 3">
    <name type="scientific">Planoprotostelium fungivorum</name>
    <dbReference type="NCBI Taxonomy" id="1890364"/>
    <lineage>
        <taxon>Eukaryota</taxon>
        <taxon>Amoebozoa</taxon>
        <taxon>Evosea</taxon>
        <taxon>Variosea</taxon>
        <taxon>Cavosteliida</taxon>
        <taxon>Cavosteliaceae</taxon>
        <taxon>Planoprotostelium</taxon>
    </lineage>
</organism>
<dbReference type="Proteomes" id="UP000241769">
    <property type="component" value="Unassembled WGS sequence"/>
</dbReference>
<accession>A0A2P6NEM9</accession>
<evidence type="ECO:0000313" key="3">
    <source>
        <dbReference type="Proteomes" id="UP000241769"/>
    </source>
</evidence>
<dbReference type="InParanoid" id="A0A2P6NEM9"/>
<protein>
    <submittedName>
        <fullName evidence="2">Uncharacterized protein</fullName>
    </submittedName>
</protein>
<sequence length="140" mass="15408">MSQNTSIYHVEGKKPVASSPSGDHIALVGKYTYVKGGSEKYTQECSLNADGTATFKEGGDTRTETWERSGSGCWKVEEDYVRIYCDLKKVSKSKGNVPIPGFDKNEEKLDANCAVELKLKEFQTAPPAGPTAPKNRWTKL</sequence>
<keyword evidence="3" id="KW-1185">Reference proteome</keyword>